<proteinExistence type="inferred from homology"/>
<keyword evidence="2" id="KW-0564">Palmitate</keyword>
<organism evidence="4 5">
    <name type="scientific">Oecophyllibacter saccharovorans</name>
    <dbReference type="NCBI Taxonomy" id="2558360"/>
    <lineage>
        <taxon>Bacteria</taxon>
        <taxon>Pseudomonadati</taxon>
        <taxon>Pseudomonadota</taxon>
        <taxon>Alphaproteobacteria</taxon>
        <taxon>Acetobacterales</taxon>
        <taxon>Acetobacteraceae</taxon>
        <taxon>Oecophyllibacter</taxon>
    </lineage>
</organism>
<dbReference type="Gene3D" id="2.20.200.10">
    <property type="entry name" value="Outer membrane efflux proteins (OEP)"/>
    <property type="match status" value="1"/>
</dbReference>
<dbReference type="AlphaFoldDB" id="A0A506UL62"/>
<dbReference type="Proteomes" id="UP000315037">
    <property type="component" value="Unassembled WGS sequence"/>
</dbReference>
<dbReference type="GO" id="GO:0005886">
    <property type="term" value="C:plasma membrane"/>
    <property type="evidence" value="ECO:0007669"/>
    <property type="project" value="UniProtKB-SubCell"/>
</dbReference>
<keyword evidence="2" id="KW-0732">Signal</keyword>
<accession>A0A506UL62</accession>
<comment type="caution">
    <text evidence="4">The sequence shown here is derived from an EMBL/GenBank/DDBJ whole genome shotgun (WGS) entry which is preliminary data.</text>
</comment>
<dbReference type="InterPro" id="IPR010131">
    <property type="entry name" value="MdtP/NodT-like"/>
</dbReference>
<dbReference type="PANTHER" id="PTHR30203:SF33">
    <property type="entry name" value="BLR4455 PROTEIN"/>
    <property type="match status" value="1"/>
</dbReference>
<keyword evidence="5" id="KW-1185">Reference proteome</keyword>
<gene>
    <name evidence="4" type="ORF">E3202_06055</name>
</gene>
<comment type="similarity">
    <text evidence="1 2">Belongs to the outer membrane factor (OMF) (TC 1.B.17) family.</text>
</comment>
<comment type="subcellular location">
    <subcellularLocation>
        <location evidence="2">Cell membrane</location>
        <topology evidence="2">Lipid-anchor</topology>
    </subcellularLocation>
</comment>
<dbReference type="PANTHER" id="PTHR30203">
    <property type="entry name" value="OUTER MEMBRANE CATION EFFLUX PROTEIN"/>
    <property type="match status" value="1"/>
</dbReference>
<keyword evidence="2" id="KW-1134">Transmembrane beta strand</keyword>
<reference evidence="4 5" key="1">
    <citation type="submission" date="2019-03" db="EMBL/GenBank/DDBJ databases">
        <title>The complete genome sequence of Neokomagataea sp. Jb2 NBRC113641.</title>
        <authorList>
            <person name="Chua K.-O."/>
            <person name="Chan K.-G."/>
            <person name="See-Too W.-S."/>
        </authorList>
    </citation>
    <scope>NUCLEOTIDE SEQUENCE [LARGE SCALE GENOMIC DNA]</scope>
    <source>
        <strain evidence="4 5">Jb2</strain>
    </source>
</reference>
<dbReference type="RefSeq" id="WP_165600764.1">
    <property type="nucleotide sequence ID" value="NZ_SORZ01000002.1"/>
</dbReference>
<evidence type="ECO:0000256" key="3">
    <source>
        <dbReference type="SAM" id="MobiDB-lite"/>
    </source>
</evidence>
<feature type="region of interest" description="Disordered" evidence="3">
    <location>
        <begin position="512"/>
        <end position="552"/>
    </location>
</feature>
<protein>
    <submittedName>
        <fullName evidence="4">Efflux transporter outer membrane subunit</fullName>
    </submittedName>
</protein>
<evidence type="ECO:0000256" key="2">
    <source>
        <dbReference type="RuleBase" id="RU362097"/>
    </source>
</evidence>
<dbReference type="Pfam" id="PF02321">
    <property type="entry name" value="OEP"/>
    <property type="match status" value="2"/>
</dbReference>
<feature type="compositionally biased region" description="Basic and acidic residues" evidence="3">
    <location>
        <begin position="512"/>
        <end position="523"/>
    </location>
</feature>
<dbReference type="EMBL" id="SORZ01000002">
    <property type="protein sequence ID" value="TPW34097.1"/>
    <property type="molecule type" value="Genomic_DNA"/>
</dbReference>
<dbReference type="Gene3D" id="1.20.1600.10">
    <property type="entry name" value="Outer membrane efflux proteins (OEP)"/>
    <property type="match status" value="1"/>
</dbReference>
<sequence>MSFSLPLPARHRTLPRCLSLRSATLGLSLCAPLLLGACDLAPPYAPPHFIVPDSWQGQAPFAIARPADATLPTQWWKLFNDPLLDALESRALAENGNLQAAGERFLQARTMVTKARADLFPHVALTAGGSDNRQSDDRLFRPMTTATQVTDDYAGLASWEPDFWSAIRNRVRIRRQNAQEAAADFAMARLSLEAELASDYIQLRGYDAQLSIYNQSIAYYTKALKITKTQMDYQAAPRLDYARAQAQLYTTQALKLDIEAARQVTEHAIAVLVNAAPSTFSIPPVATLAFKQPHVPVGVPSGLLQRRPDIASSERRMAQANRAIGIARAAFYPHFSLSADGGFEADGMKLASLANSLWTYGARFNLPLFDGGLRRAELQRSWSGYRQTRDEYRVTVLNAFREVEDGLSRTNRLTLENTALEKAVKANLETQNMTMTLYQGGAGTYLEAIFSQENTLQARILQTMTATRMFQADVGLIRALGGGWDVKDLPTMAQTLSMGPFQYKDLHHPRQVGDVRASEKPEQWENLTAPAPDIAGLGSRSHLAPMPAGDLP</sequence>
<evidence type="ECO:0000313" key="5">
    <source>
        <dbReference type="Proteomes" id="UP000315037"/>
    </source>
</evidence>
<dbReference type="GO" id="GO:0015562">
    <property type="term" value="F:efflux transmembrane transporter activity"/>
    <property type="evidence" value="ECO:0007669"/>
    <property type="project" value="InterPro"/>
</dbReference>
<dbReference type="NCBIfam" id="TIGR01845">
    <property type="entry name" value="outer_NodT"/>
    <property type="match status" value="1"/>
</dbReference>
<keyword evidence="2" id="KW-0812">Transmembrane</keyword>
<evidence type="ECO:0000256" key="1">
    <source>
        <dbReference type="ARBA" id="ARBA00007613"/>
    </source>
</evidence>
<keyword evidence="2" id="KW-0472">Membrane</keyword>
<feature type="signal peptide" evidence="2">
    <location>
        <begin position="1"/>
        <end position="37"/>
    </location>
</feature>
<dbReference type="InterPro" id="IPR003423">
    <property type="entry name" value="OMP_efflux"/>
</dbReference>
<name>A0A506UL62_9PROT</name>
<keyword evidence="2" id="KW-0449">Lipoprotein</keyword>
<evidence type="ECO:0000313" key="4">
    <source>
        <dbReference type="EMBL" id="TPW34097.1"/>
    </source>
</evidence>
<dbReference type="SUPFAM" id="SSF56954">
    <property type="entry name" value="Outer membrane efflux proteins (OEP)"/>
    <property type="match status" value="1"/>
</dbReference>
<feature type="chain" id="PRO_5021509690" evidence="2">
    <location>
        <begin position="38"/>
        <end position="552"/>
    </location>
</feature>